<organism evidence="2 3">
    <name type="scientific">Rubripirellula tenax</name>
    <dbReference type="NCBI Taxonomy" id="2528015"/>
    <lineage>
        <taxon>Bacteria</taxon>
        <taxon>Pseudomonadati</taxon>
        <taxon>Planctomycetota</taxon>
        <taxon>Planctomycetia</taxon>
        <taxon>Pirellulales</taxon>
        <taxon>Pirellulaceae</taxon>
        <taxon>Rubripirellula</taxon>
    </lineage>
</organism>
<evidence type="ECO:0000313" key="3">
    <source>
        <dbReference type="Proteomes" id="UP000318288"/>
    </source>
</evidence>
<dbReference type="Proteomes" id="UP000318288">
    <property type="component" value="Unassembled WGS sequence"/>
</dbReference>
<sequence length="439" mass="47572">MMKWRSAIAMDVVRSVTAPIAMFGFSFFVAAMSSDAAEPRLSSLRKPNEAALSPVELLGVIEIAGNATDECPIEGKLEDGSPLNQFGGLSGIEYDRRSDRFILLADRGAGDGLVNFPCRFHETDLTLHPATATIQMKLIETRLLRSADGKNFLGSLESHGIDFAATHTHGGDLDHFTALDPEGIRCMADGNLLVSDEYGPRILKFSPTGSLIGKMVVPNHFGLHSDGGVYGSMGSVPNRGLEGIAITPMGSRIVATVQSPLVQDGRIENGRVLGRNCRWLVLDDAGDVESEVIYQLDDETTGLSEILAIDETRFLVLERDSVPGADAKNKRIYIADLSNATDVKSHPFLKDANLPASIRAVEKHLLVDLLDERFGIRGESAPEKPEGMCWGKPLPDGRRTLWVCCDNDFVASNSSWIYAFGIDSSVISSTEHLTQPSAD</sequence>
<evidence type="ECO:0000259" key="1">
    <source>
        <dbReference type="Pfam" id="PF13449"/>
    </source>
</evidence>
<keyword evidence="3" id="KW-1185">Reference proteome</keyword>
<proteinExistence type="predicted"/>
<dbReference type="InterPro" id="IPR027372">
    <property type="entry name" value="Phytase-like_dom"/>
</dbReference>
<gene>
    <name evidence="2" type="ORF">Poly51_57490</name>
</gene>
<accession>A0A5C6E9J0</accession>
<reference evidence="2 3" key="1">
    <citation type="submission" date="2019-02" db="EMBL/GenBank/DDBJ databases">
        <title>Deep-cultivation of Planctomycetes and their phenomic and genomic characterization uncovers novel biology.</title>
        <authorList>
            <person name="Wiegand S."/>
            <person name="Jogler M."/>
            <person name="Boedeker C."/>
            <person name="Pinto D."/>
            <person name="Vollmers J."/>
            <person name="Rivas-Marin E."/>
            <person name="Kohn T."/>
            <person name="Peeters S.H."/>
            <person name="Heuer A."/>
            <person name="Rast P."/>
            <person name="Oberbeckmann S."/>
            <person name="Bunk B."/>
            <person name="Jeske O."/>
            <person name="Meyerdierks A."/>
            <person name="Storesund J.E."/>
            <person name="Kallscheuer N."/>
            <person name="Luecker S."/>
            <person name="Lage O.M."/>
            <person name="Pohl T."/>
            <person name="Merkel B.J."/>
            <person name="Hornburger P."/>
            <person name="Mueller R.-W."/>
            <person name="Bruemmer F."/>
            <person name="Labrenz M."/>
            <person name="Spormann A.M."/>
            <person name="Op Den Camp H."/>
            <person name="Overmann J."/>
            <person name="Amann R."/>
            <person name="Jetten M.S.M."/>
            <person name="Mascher T."/>
            <person name="Medema M.H."/>
            <person name="Devos D.P."/>
            <person name="Kaster A.-K."/>
            <person name="Ovreas L."/>
            <person name="Rohde M."/>
            <person name="Galperin M.Y."/>
            <person name="Jogler C."/>
        </authorList>
    </citation>
    <scope>NUCLEOTIDE SEQUENCE [LARGE SCALE GENOMIC DNA]</scope>
    <source>
        <strain evidence="2 3">Poly51</strain>
    </source>
</reference>
<dbReference type="AlphaFoldDB" id="A0A5C6E9J0"/>
<dbReference type="Pfam" id="PF13449">
    <property type="entry name" value="Phytase-like"/>
    <property type="match status" value="1"/>
</dbReference>
<evidence type="ECO:0000313" key="2">
    <source>
        <dbReference type="EMBL" id="TWU46353.1"/>
    </source>
</evidence>
<dbReference type="PANTHER" id="PTHR37957:SF1">
    <property type="entry name" value="PHYTASE-LIKE DOMAIN-CONTAINING PROTEIN"/>
    <property type="match status" value="1"/>
</dbReference>
<feature type="domain" description="Phytase-like" evidence="1">
    <location>
        <begin position="85"/>
        <end position="409"/>
    </location>
</feature>
<dbReference type="EMBL" id="SJPW01000008">
    <property type="protein sequence ID" value="TWU46353.1"/>
    <property type="molecule type" value="Genomic_DNA"/>
</dbReference>
<dbReference type="PANTHER" id="PTHR37957">
    <property type="entry name" value="BLR7070 PROTEIN"/>
    <property type="match status" value="1"/>
</dbReference>
<comment type="caution">
    <text evidence="2">The sequence shown here is derived from an EMBL/GenBank/DDBJ whole genome shotgun (WGS) entry which is preliminary data.</text>
</comment>
<dbReference type="OrthoDB" id="9803927at2"/>
<dbReference type="RefSeq" id="WP_146462162.1">
    <property type="nucleotide sequence ID" value="NZ_SJPW01000008.1"/>
</dbReference>
<dbReference type="SUPFAM" id="SSF75011">
    <property type="entry name" value="3-carboxy-cis,cis-mucoante lactonizing enzyme"/>
    <property type="match status" value="1"/>
</dbReference>
<name>A0A5C6E9J0_9BACT</name>
<protein>
    <recommendedName>
        <fullName evidence="1">Phytase-like domain-containing protein</fullName>
    </recommendedName>
</protein>